<proteinExistence type="predicted"/>
<dbReference type="Proteomes" id="UP001227230">
    <property type="component" value="Chromosome 18"/>
</dbReference>
<feature type="region of interest" description="Disordered" evidence="1">
    <location>
        <begin position="1"/>
        <end position="43"/>
    </location>
</feature>
<evidence type="ECO:0000313" key="2">
    <source>
        <dbReference type="EMBL" id="WKA11473.1"/>
    </source>
</evidence>
<dbReference type="EMBL" id="CP126665">
    <property type="protein sequence ID" value="WKA11473.1"/>
    <property type="molecule type" value="Genomic_DNA"/>
</dbReference>
<gene>
    <name evidence="2" type="ORF">VitviT2T_028968</name>
</gene>
<feature type="compositionally biased region" description="Polar residues" evidence="1">
    <location>
        <begin position="1"/>
        <end position="11"/>
    </location>
</feature>
<sequence length="72" mass="7799">MEQQVSQSCSGGTVGISLSDGNQEKTAKLSDGFGSTLHQNGMQENTNEGFLTSYKDHQRSSIEKSITLVMMI</sequence>
<reference evidence="2 3" key="1">
    <citation type="journal article" date="2023" name="Hortic Res">
        <title>The complete reference genome for grapevine (Vitis vinifera L.) genetics and breeding.</title>
        <authorList>
            <person name="Shi X."/>
            <person name="Cao S."/>
            <person name="Wang X."/>
            <person name="Huang S."/>
            <person name="Wang Y."/>
            <person name="Liu Z."/>
            <person name="Liu W."/>
            <person name="Leng X."/>
            <person name="Peng Y."/>
            <person name="Wang N."/>
            <person name="Wang Y."/>
            <person name="Ma Z."/>
            <person name="Xu X."/>
            <person name="Zhang F."/>
            <person name="Xue H."/>
            <person name="Zhong H."/>
            <person name="Wang Y."/>
            <person name="Zhang K."/>
            <person name="Velt A."/>
            <person name="Avia K."/>
            <person name="Holtgrawe D."/>
            <person name="Grimplet J."/>
            <person name="Matus J.T."/>
            <person name="Ware D."/>
            <person name="Wu X."/>
            <person name="Wang H."/>
            <person name="Liu C."/>
            <person name="Fang Y."/>
            <person name="Rustenholz C."/>
            <person name="Cheng Z."/>
            <person name="Xiao H."/>
            <person name="Zhou Y."/>
        </authorList>
    </citation>
    <scope>NUCLEOTIDE SEQUENCE [LARGE SCALE GENOMIC DNA]</scope>
    <source>
        <strain evidence="3">cv. Pinot noir / PN40024</strain>
        <tissue evidence="2">Leaf</tissue>
    </source>
</reference>
<keyword evidence="3" id="KW-1185">Reference proteome</keyword>
<accession>A0ABY9DWM0</accession>
<organism evidence="2 3">
    <name type="scientific">Vitis vinifera</name>
    <name type="common">Grape</name>
    <dbReference type="NCBI Taxonomy" id="29760"/>
    <lineage>
        <taxon>Eukaryota</taxon>
        <taxon>Viridiplantae</taxon>
        <taxon>Streptophyta</taxon>
        <taxon>Embryophyta</taxon>
        <taxon>Tracheophyta</taxon>
        <taxon>Spermatophyta</taxon>
        <taxon>Magnoliopsida</taxon>
        <taxon>eudicotyledons</taxon>
        <taxon>Gunneridae</taxon>
        <taxon>Pentapetalae</taxon>
        <taxon>rosids</taxon>
        <taxon>Vitales</taxon>
        <taxon>Vitaceae</taxon>
        <taxon>Viteae</taxon>
        <taxon>Vitis</taxon>
    </lineage>
</organism>
<name>A0ABY9DWM0_VITVI</name>
<protein>
    <submittedName>
        <fullName evidence="2">Uncharacterized protein</fullName>
    </submittedName>
</protein>
<evidence type="ECO:0000256" key="1">
    <source>
        <dbReference type="SAM" id="MobiDB-lite"/>
    </source>
</evidence>
<evidence type="ECO:0000313" key="3">
    <source>
        <dbReference type="Proteomes" id="UP001227230"/>
    </source>
</evidence>